<proteinExistence type="predicted"/>
<evidence type="ECO:0000313" key="2">
    <source>
        <dbReference type="EMBL" id="MCO5975603.1"/>
    </source>
</evidence>
<gene>
    <name evidence="2" type="ORF">M0L44_02555</name>
</gene>
<evidence type="ECO:0000313" key="3">
    <source>
        <dbReference type="Proteomes" id="UP001204851"/>
    </source>
</evidence>
<feature type="transmembrane region" description="Helical" evidence="1">
    <location>
        <begin position="84"/>
        <end position="103"/>
    </location>
</feature>
<keyword evidence="1" id="KW-0472">Membrane</keyword>
<keyword evidence="1" id="KW-0812">Transmembrane</keyword>
<dbReference type="Proteomes" id="UP001204851">
    <property type="component" value="Unassembled WGS sequence"/>
</dbReference>
<organism evidence="2 3">
    <name type="scientific">Ideonella oryzae</name>
    <dbReference type="NCBI Taxonomy" id="2937441"/>
    <lineage>
        <taxon>Bacteria</taxon>
        <taxon>Pseudomonadati</taxon>
        <taxon>Pseudomonadota</taxon>
        <taxon>Betaproteobacteria</taxon>
        <taxon>Burkholderiales</taxon>
        <taxon>Sphaerotilaceae</taxon>
        <taxon>Ideonella</taxon>
    </lineage>
</organism>
<dbReference type="InterPro" id="IPR008407">
    <property type="entry name" value="Brnchd-chn_aa_trnsp_AzlD"/>
</dbReference>
<accession>A0ABT1BH94</accession>
<sequence>MNDTRYVISVIVAMGLVTFGLRALPFLAAQWLQRHRFVQRLGQFLPLAIMTLLLLHSVVGSARSHAGPPWAEALSITLVLGLQWWRGHALLSILLGTGLYVLLRQVALG</sequence>
<comment type="caution">
    <text evidence="2">The sequence shown here is derived from an EMBL/GenBank/DDBJ whole genome shotgun (WGS) entry which is preliminary data.</text>
</comment>
<evidence type="ECO:0000256" key="1">
    <source>
        <dbReference type="SAM" id="Phobius"/>
    </source>
</evidence>
<name>A0ABT1BH94_9BURK</name>
<keyword evidence="1" id="KW-1133">Transmembrane helix</keyword>
<keyword evidence="3" id="KW-1185">Reference proteome</keyword>
<reference evidence="2 3" key="1">
    <citation type="submission" date="2022-06" db="EMBL/GenBank/DDBJ databases">
        <title>Ideonella sp. NS12-5 Genome sequencing and assembly.</title>
        <authorList>
            <person name="Jung Y."/>
        </authorList>
    </citation>
    <scope>NUCLEOTIDE SEQUENCE [LARGE SCALE GENOMIC DNA]</scope>
    <source>
        <strain evidence="2 3">NS12-5</strain>
    </source>
</reference>
<dbReference type="RefSeq" id="WP_252768031.1">
    <property type="nucleotide sequence ID" value="NZ_JAMXMC010000001.1"/>
</dbReference>
<dbReference type="EMBL" id="JAMXMC010000001">
    <property type="protein sequence ID" value="MCO5975603.1"/>
    <property type="molecule type" value="Genomic_DNA"/>
</dbReference>
<dbReference type="Pfam" id="PF05437">
    <property type="entry name" value="AzlD"/>
    <property type="match status" value="1"/>
</dbReference>
<feature type="transmembrane region" description="Helical" evidence="1">
    <location>
        <begin position="6"/>
        <end position="32"/>
    </location>
</feature>
<protein>
    <submittedName>
        <fullName evidence="2">AzlD domain-containing protein</fullName>
    </submittedName>
</protein>
<feature type="transmembrane region" description="Helical" evidence="1">
    <location>
        <begin position="44"/>
        <end position="64"/>
    </location>
</feature>